<evidence type="ECO:0000259" key="9">
    <source>
        <dbReference type="PROSITE" id="PS50067"/>
    </source>
</evidence>
<keyword evidence="11" id="KW-1185">Reference proteome</keyword>
<dbReference type="InterPro" id="IPR019821">
    <property type="entry name" value="Kinesin_motor_CS"/>
</dbReference>
<feature type="compositionally biased region" description="Basic residues" evidence="8">
    <location>
        <begin position="727"/>
        <end position="736"/>
    </location>
</feature>
<dbReference type="SMART" id="SM00129">
    <property type="entry name" value="KISc"/>
    <property type="match status" value="1"/>
</dbReference>
<evidence type="ECO:0000313" key="11">
    <source>
        <dbReference type="Proteomes" id="UP000192596"/>
    </source>
</evidence>
<dbReference type="InterPro" id="IPR001752">
    <property type="entry name" value="Kinesin_motor_dom"/>
</dbReference>
<dbReference type="GO" id="GO:0007018">
    <property type="term" value="P:microtubule-based movement"/>
    <property type="evidence" value="ECO:0007669"/>
    <property type="project" value="InterPro"/>
</dbReference>
<dbReference type="Proteomes" id="UP000192596">
    <property type="component" value="Unassembled WGS sequence"/>
</dbReference>
<dbReference type="OrthoDB" id="123929at2759"/>
<organism evidence="10 11">
    <name type="scientific">Cryoendolithus antarcticus</name>
    <dbReference type="NCBI Taxonomy" id="1507870"/>
    <lineage>
        <taxon>Eukaryota</taxon>
        <taxon>Fungi</taxon>
        <taxon>Dikarya</taxon>
        <taxon>Ascomycota</taxon>
        <taxon>Pezizomycotina</taxon>
        <taxon>Dothideomycetes</taxon>
        <taxon>Dothideomycetidae</taxon>
        <taxon>Cladosporiales</taxon>
        <taxon>Cladosporiaceae</taxon>
        <taxon>Cryoendolithus</taxon>
    </lineage>
</organism>
<dbReference type="GO" id="GO:0003777">
    <property type="term" value="F:microtubule motor activity"/>
    <property type="evidence" value="ECO:0007669"/>
    <property type="project" value="InterPro"/>
</dbReference>
<evidence type="ECO:0000256" key="1">
    <source>
        <dbReference type="ARBA" id="ARBA00022701"/>
    </source>
</evidence>
<name>A0A1V8TGM6_9PEZI</name>
<accession>A0A1V8TGM6</accession>
<dbReference type="PANTHER" id="PTHR24115">
    <property type="entry name" value="KINESIN-RELATED"/>
    <property type="match status" value="1"/>
</dbReference>
<keyword evidence="3 5" id="KW-0067">ATP-binding</keyword>
<protein>
    <recommendedName>
        <fullName evidence="6">Kinesin-like protein</fullName>
    </recommendedName>
</protein>
<dbReference type="GO" id="GO:0008017">
    <property type="term" value="F:microtubule binding"/>
    <property type="evidence" value="ECO:0007669"/>
    <property type="project" value="InterPro"/>
</dbReference>
<comment type="similarity">
    <text evidence="5 6">Belongs to the TRAFAC class myosin-kinesin ATPase superfamily. Kinesin family.</text>
</comment>
<dbReference type="GO" id="GO:0005634">
    <property type="term" value="C:nucleus"/>
    <property type="evidence" value="ECO:0007669"/>
    <property type="project" value="TreeGrafter"/>
</dbReference>
<dbReference type="InterPro" id="IPR027640">
    <property type="entry name" value="Kinesin-like_fam"/>
</dbReference>
<dbReference type="SUPFAM" id="SSF52540">
    <property type="entry name" value="P-loop containing nucleoside triphosphate hydrolases"/>
    <property type="match status" value="1"/>
</dbReference>
<feature type="region of interest" description="Disordered" evidence="8">
    <location>
        <begin position="708"/>
        <end position="750"/>
    </location>
</feature>
<dbReference type="GO" id="GO:0005874">
    <property type="term" value="C:microtubule"/>
    <property type="evidence" value="ECO:0007669"/>
    <property type="project" value="UniProtKB-KW"/>
</dbReference>
<dbReference type="Gene3D" id="3.40.850.10">
    <property type="entry name" value="Kinesin motor domain"/>
    <property type="match status" value="2"/>
</dbReference>
<sequence>MDPPPRPSTSLFDVYLRLRPSNTAEHERFLQVETPSASHAPTHITVQPPANDPRKRAIEKFAFTRVFEEDAGQLDLFRETGAVQMVEGVLGAKGREGRDALIATLGVTGSGKSHTILGDKAQRGLTQLTLDLLFQHTGPHLAPVDTSAAVFPSLCAADVSEAQLMPAAHFLDNIYDEPHGRASRATTPAMVCDSAFHTITRLPGAFPTPEGLVPAKKTTQVFHRLYPSLSKYQLQQPATPPPQSTLKSPSRFAPLTRSIAKLTSPFQETSFLSTAQTSRKYVPRLSALPQYPSVDDIELDVDTTCEYAIVVSMYEVYNDKIHDLLTASAGAMKALQKRRALLYQKTELSPDRKVVAGLRKVVCSDLDEALLVLETGLQERRVAGTGSNATSSRSHGFFCIEVKKRHRASIPGPWSSSTFTIVDLAGSERARTAKTTGTHLAEAGKINGSLMYLGQCMELQSELHRTTTSAIAVPYRNCKLTELLFTNFFAPSTSTVRRQPQKAVMIVTADPGGDFNATGQILRYSALAKNIVAPRVPSTTSTILAGSNAPPSRAGANSTASGRASPISSSATTAALQDELATALAAIASLRQDLEITAMELQHERLRREEAEENWQAATLQAEEIEAEVREEVWAEMEARLVLERRRWRAARDAEVEAGGAVLDAKISVLVRGLEDGEADKENVEIFQDDEGERVRELEDEVGILKGRLRETEEAGSRGPSKEMRSPSKKMRVLKSRRWDGSGMGVEEGW</sequence>
<evidence type="ECO:0000313" key="10">
    <source>
        <dbReference type="EMBL" id="OQO10408.1"/>
    </source>
</evidence>
<feature type="compositionally biased region" description="Basic and acidic residues" evidence="8">
    <location>
        <begin position="708"/>
        <end position="726"/>
    </location>
</feature>
<evidence type="ECO:0000256" key="5">
    <source>
        <dbReference type="PROSITE-ProRule" id="PRU00283"/>
    </source>
</evidence>
<comment type="caution">
    <text evidence="10">The sequence shown here is derived from an EMBL/GenBank/DDBJ whole genome shotgun (WGS) entry which is preliminary data.</text>
</comment>
<evidence type="ECO:0000256" key="2">
    <source>
        <dbReference type="ARBA" id="ARBA00022741"/>
    </source>
</evidence>
<dbReference type="Pfam" id="PF00225">
    <property type="entry name" value="Kinesin"/>
    <property type="match status" value="2"/>
</dbReference>
<evidence type="ECO:0000256" key="8">
    <source>
        <dbReference type="SAM" id="MobiDB-lite"/>
    </source>
</evidence>
<dbReference type="EMBL" id="NAJO01000008">
    <property type="protein sequence ID" value="OQO10408.1"/>
    <property type="molecule type" value="Genomic_DNA"/>
</dbReference>
<reference evidence="11" key="1">
    <citation type="submission" date="2017-03" db="EMBL/GenBank/DDBJ databases">
        <title>Genomes of endolithic fungi from Antarctica.</title>
        <authorList>
            <person name="Coleine C."/>
            <person name="Masonjones S."/>
            <person name="Stajich J.E."/>
        </authorList>
    </citation>
    <scope>NUCLEOTIDE SEQUENCE [LARGE SCALE GENOMIC DNA]</scope>
    <source>
        <strain evidence="11">CCFEE 5527</strain>
    </source>
</reference>
<gene>
    <name evidence="10" type="ORF">B0A48_03704</name>
</gene>
<dbReference type="GO" id="GO:0016887">
    <property type="term" value="F:ATP hydrolysis activity"/>
    <property type="evidence" value="ECO:0007669"/>
    <property type="project" value="TreeGrafter"/>
</dbReference>
<evidence type="ECO:0000256" key="6">
    <source>
        <dbReference type="RuleBase" id="RU000394"/>
    </source>
</evidence>
<dbReference type="InterPro" id="IPR036961">
    <property type="entry name" value="Kinesin_motor_dom_sf"/>
</dbReference>
<keyword evidence="7" id="KW-0175">Coiled coil</keyword>
<feature type="domain" description="Kinesin motor" evidence="9">
    <location>
        <begin position="11"/>
        <end position="531"/>
    </location>
</feature>
<dbReference type="PANTHER" id="PTHR24115:SF1008">
    <property type="entry name" value="KINESIN-LIKE PROTEIN SUBITO"/>
    <property type="match status" value="1"/>
</dbReference>
<proteinExistence type="inferred from homology"/>
<dbReference type="AlphaFoldDB" id="A0A1V8TGM6"/>
<dbReference type="STRING" id="1507870.A0A1V8TGM6"/>
<dbReference type="InterPro" id="IPR027417">
    <property type="entry name" value="P-loop_NTPase"/>
</dbReference>
<dbReference type="GO" id="GO:0005871">
    <property type="term" value="C:kinesin complex"/>
    <property type="evidence" value="ECO:0007669"/>
    <property type="project" value="TreeGrafter"/>
</dbReference>
<evidence type="ECO:0000256" key="3">
    <source>
        <dbReference type="ARBA" id="ARBA00022840"/>
    </source>
</evidence>
<dbReference type="PROSITE" id="PS00411">
    <property type="entry name" value="KINESIN_MOTOR_1"/>
    <property type="match status" value="1"/>
</dbReference>
<keyword evidence="1 6" id="KW-0493">Microtubule</keyword>
<dbReference type="PRINTS" id="PR00380">
    <property type="entry name" value="KINESINHEAVY"/>
</dbReference>
<feature type="coiled-coil region" evidence="7">
    <location>
        <begin position="573"/>
        <end position="628"/>
    </location>
</feature>
<evidence type="ECO:0000256" key="7">
    <source>
        <dbReference type="SAM" id="Coils"/>
    </source>
</evidence>
<dbReference type="PROSITE" id="PS50067">
    <property type="entry name" value="KINESIN_MOTOR_2"/>
    <property type="match status" value="1"/>
</dbReference>
<dbReference type="GO" id="GO:0005524">
    <property type="term" value="F:ATP binding"/>
    <property type="evidence" value="ECO:0007669"/>
    <property type="project" value="UniProtKB-UniRule"/>
</dbReference>
<keyword evidence="2 5" id="KW-0547">Nucleotide-binding</keyword>
<keyword evidence="4 5" id="KW-0505">Motor protein</keyword>
<feature type="region of interest" description="Disordered" evidence="8">
    <location>
        <begin position="541"/>
        <end position="566"/>
    </location>
</feature>
<feature type="binding site" evidence="5">
    <location>
        <begin position="106"/>
        <end position="113"/>
    </location>
    <ligand>
        <name>ATP</name>
        <dbReference type="ChEBI" id="CHEBI:30616"/>
    </ligand>
</feature>
<dbReference type="InParanoid" id="A0A1V8TGM6"/>
<evidence type="ECO:0000256" key="4">
    <source>
        <dbReference type="ARBA" id="ARBA00023175"/>
    </source>
</evidence>